<name>A0ACC0UQG0_9AGAM</name>
<proteinExistence type="predicted"/>
<gene>
    <name evidence="1" type="ORF">F5148DRAFT_1273254</name>
</gene>
<accession>A0ACC0UQG0</accession>
<organism evidence="1 2">
    <name type="scientific">Russula earlei</name>
    <dbReference type="NCBI Taxonomy" id="71964"/>
    <lineage>
        <taxon>Eukaryota</taxon>
        <taxon>Fungi</taxon>
        <taxon>Dikarya</taxon>
        <taxon>Basidiomycota</taxon>
        <taxon>Agaricomycotina</taxon>
        <taxon>Agaricomycetes</taxon>
        <taxon>Russulales</taxon>
        <taxon>Russulaceae</taxon>
        <taxon>Russula</taxon>
    </lineage>
</organism>
<evidence type="ECO:0000313" key="2">
    <source>
        <dbReference type="Proteomes" id="UP001207468"/>
    </source>
</evidence>
<reference evidence="1" key="1">
    <citation type="submission" date="2021-03" db="EMBL/GenBank/DDBJ databases">
        <title>Evolutionary priming and transition to the ectomycorrhizal habit in an iconic lineage of mushroom-forming fungi: is preadaptation a requirement?</title>
        <authorList>
            <consortium name="DOE Joint Genome Institute"/>
            <person name="Looney B.P."/>
            <person name="Miyauchi S."/>
            <person name="Morin E."/>
            <person name="Drula E."/>
            <person name="Courty P.E."/>
            <person name="Chicoki N."/>
            <person name="Fauchery L."/>
            <person name="Kohler A."/>
            <person name="Kuo A."/>
            <person name="LaButti K."/>
            <person name="Pangilinan J."/>
            <person name="Lipzen A."/>
            <person name="Riley R."/>
            <person name="Andreopoulos W."/>
            <person name="He G."/>
            <person name="Johnson J."/>
            <person name="Barry K.W."/>
            <person name="Grigoriev I.V."/>
            <person name="Nagy L."/>
            <person name="Hibbett D."/>
            <person name="Henrissat B."/>
            <person name="Matheny P.B."/>
            <person name="Labbe J."/>
            <person name="Martin A.F."/>
        </authorList>
    </citation>
    <scope>NUCLEOTIDE SEQUENCE</scope>
    <source>
        <strain evidence="1">BPL698</strain>
    </source>
</reference>
<evidence type="ECO:0000313" key="1">
    <source>
        <dbReference type="EMBL" id="KAI9513314.1"/>
    </source>
</evidence>
<dbReference type="Proteomes" id="UP001207468">
    <property type="component" value="Unassembled WGS sequence"/>
</dbReference>
<keyword evidence="2" id="KW-1185">Reference proteome</keyword>
<protein>
    <submittedName>
        <fullName evidence="1">Carbohydrate esterase family 4 protein</fullName>
    </submittedName>
</protein>
<dbReference type="EMBL" id="JAGFNK010000002">
    <property type="protein sequence ID" value="KAI9513314.1"/>
    <property type="molecule type" value="Genomic_DNA"/>
</dbReference>
<sequence>MPTTILDQVTLPDRWYHDDDHFAHALFKRQSTTPPSPSDFPQVGSPSWAAAYPVGTPVSSAMPQAWQNALNNAVQAGTIPNIQPSAANESGRYPVLPSQLCSNTYGCRIPGVIYDAPPGVWALSFDDGPLPPSDTLYAFLRQNGQKATHFFIGMNIVNFWPEFNLAFQTNQDDIAVHTWTHPHMTALSNADVTAQLGWSLQIIYNSTGGRLARYWRPPYGDVDARVAAIALEVFGLQTIVWNRDTSDWSLGLPGGTSPQAVGSNMQQWLSGPQNPGLIILEHELTDYSVQAFMTAYPLAKQYNWNVQSLASVVGTNGAYQNLGNPAGQPTLAPLVAGSNGSAGLTLPATTSTSSSTPPSSPTNTNSSGSRSQSTSLPASVKTGGAPPISRSIPLTLSVCTLALVFSFCLF</sequence>
<comment type="caution">
    <text evidence="1">The sequence shown here is derived from an EMBL/GenBank/DDBJ whole genome shotgun (WGS) entry which is preliminary data.</text>
</comment>